<proteinExistence type="predicted"/>
<accession>A0A9D9IPD7</accession>
<evidence type="ECO:0000313" key="3">
    <source>
        <dbReference type="Proteomes" id="UP000823598"/>
    </source>
</evidence>
<evidence type="ECO:0000256" key="1">
    <source>
        <dbReference type="SAM" id="SignalP"/>
    </source>
</evidence>
<feature type="chain" id="PRO_5038802416" description="DUF4836 family protein" evidence="1">
    <location>
        <begin position="25"/>
        <end position="480"/>
    </location>
</feature>
<dbReference type="AlphaFoldDB" id="A0A9D9IPD7"/>
<dbReference type="Proteomes" id="UP000823598">
    <property type="component" value="Unassembled WGS sequence"/>
</dbReference>
<sequence length="480" mass="52215">MKNLMNFRMMCAVLLAAFVLVSCADKGSDLLSMVPKETKFAVLVKPLDLAKKADLQNLALKNVSKETFDQINAFFNGDMGVDPAEVVMFEYQNNFWALFNVKDEGKLSSALTDFGYGKESVNGCNIYSEGSDRIAVKDGLGMLTTVYNADLTNVAGNIDRFIKLPEGQSVVSIPKFAESMSGKDAHIYLNTGAFYEMAQKENGGPYGSREVAEMVKQMPMYEELIQSHAYFSLNFEKNDLICHSVVLDSEGKNINGKFNLKNLDKDMLEFFDEKATAVMGFAIPDEYIGFMADAIAKEAGSDPALGNMVRNAVNSLEGNMAIGGTLANLQDWQANGYTAVIKFKKDMLPSVKTLLGQQLATMGATPDSEGNYSVPVKQGLTLNVVFKDDYLCVSNAAIPEKTFASSSNAGKFSGKTGVIYVDMPKGSILASAATMAAGVDLSGYFYAWSDDEQSEAVLHIDDNPESNILKLIIKTVDGMK</sequence>
<protein>
    <recommendedName>
        <fullName evidence="4">DUF4836 family protein</fullName>
    </recommendedName>
</protein>
<dbReference type="EMBL" id="JADIMC010000024">
    <property type="protein sequence ID" value="MBO8475746.1"/>
    <property type="molecule type" value="Genomic_DNA"/>
</dbReference>
<gene>
    <name evidence="2" type="ORF">IAB88_01980</name>
</gene>
<evidence type="ECO:0008006" key="4">
    <source>
        <dbReference type="Google" id="ProtNLM"/>
    </source>
</evidence>
<comment type="caution">
    <text evidence="2">The sequence shown here is derived from an EMBL/GenBank/DDBJ whole genome shotgun (WGS) entry which is preliminary data.</text>
</comment>
<name>A0A9D9IPD7_9BACT</name>
<reference evidence="2" key="1">
    <citation type="submission" date="2020-10" db="EMBL/GenBank/DDBJ databases">
        <authorList>
            <person name="Gilroy R."/>
        </authorList>
    </citation>
    <scope>NUCLEOTIDE SEQUENCE</scope>
    <source>
        <strain evidence="2">6919</strain>
    </source>
</reference>
<dbReference type="PROSITE" id="PS51257">
    <property type="entry name" value="PROKAR_LIPOPROTEIN"/>
    <property type="match status" value="1"/>
</dbReference>
<evidence type="ECO:0000313" key="2">
    <source>
        <dbReference type="EMBL" id="MBO8475746.1"/>
    </source>
</evidence>
<feature type="signal peptide" evidence="1">
    <location>
        <begin position="1"/>
        <end position="24"/>
    </location>
</feature>
<keyword evidence="1" id="KW-0732">Signal</keyword>
<reference evidence="2" key="2">
    <citation type="journal article" date="2021" name="PeerJ">
        <title>Extensive microbial diversity within the chicken gut microbiome revealed by metagenomics and culture.</title>
        <authorList>
            <person name="Gilroy R."/>
            <person name="Ravi A."/>
            <person name="Getino M."/>
            <person name="Pursley I."/>
            <person name="Horton D.L."/>
            <person name="Alikhan N.F."/>
            <person name="Baker D."/>
            <person name="Gharbi K."/>
            <person name="Hall N."/>
            <person name="Watson M."/>
            <person name="Adriaenssens E.M."/>
            <person name="Foster-Nyarko E."/>
            <person name="Jarju S."/>
            <person name="Secka A."/>
            <person name="Antonio M."/>
            <person name="Oren A."/>
            <person name="Chaudhuri R.R."/>
            <person name="La Ragione R."/>
            <person name="Hildebrand F."/>
            <person name="Pallen M.J."/>
        </authorList>
    </citation>
    <scope>NUCLEOTIDE SEQUENCE</scope>
    <source>
        <strain evidence="2">6919</strain>
    </source>
</reference>
<organism evidence="2 3">
    <name type="scientific">Candidatus Limisoma faecipullorum</name>
    <dbReference type="NCBI Taxonomy" id="2840854"/>
    <lineage>
        <taxon>Bacteria</taxon>
        <taxon>Pseudomonadati</taxon>
        <taxon>Bacteroidota</taxon>
        <taxon>Bacteroidia</taxon>
        <taxon>Bacteroidales</taxon>
        <taxon>Candidatus Limisoma</taxon>
    </lineage>
</organism>